<accession>M4BFN2</accession>
<feature type="region of interest" description="Disordered" evidence="1">
    <location>
        <begin position="1"/>
        <end position="28"/>
    </location>
</feature>
<dbReference type="EMBL" id="JH598211">
    <property type="status" value="NOT_ANNOTATED_CDS"/>
    <property type="molecule type" value="Genomic_DNA"/>
</dbReference>
<proteinExistence type="predicted"/>
<dbReference type="AlphaFoldDB" id="M4BFN2"/>
<organism evidence="2 3">
    <name type="scientific">Hyaloperonospora arabidopsidis (strain Emoy2)</name>
    <name type="common">Downy mildew agent</name>
    <name type="synonym">Peronospora arabidopsidis</name>
    <dbReference type="NCBI Taxonomy" id="559515"/>
    <lineage>
        <taxon>Eukaryota</taxon>
        <taxon>Sar</taxon>
        <taxon>Stramenopiles</taxon>
        <taxon>Oomycota</taxon>
        <taxon>Peronosporomycetes</taxon>
        <taxon>Peronosporales</taxon>
        <taxon>Peronosporaceae</taxon>
        <taxon>Hyaloperonospora</taxon>
    </lineage>
</organism>
<dbReference type="InParanoid" id="M4BFN2"/>
<keyword evidence="3" id="KW-1185">Reference proteome</keyword>
<dbReference type="VEuPathDB" id="FungiDB:HpaG805102"/>
<dbReference type="Proteomes" id="UP000011713">
    <property type="component" value="Unassembled WGS sequence"/>
</dbReference>
<evidence type="ECO:0000313" key="2">
    <source>
        <dbReference type="EnsemblProtists" id="HpaP805102"/>
    </source>
</evidence>
<name>M4BFN2_HYAAE</name>
<feature type="compositionally biased region" description="Low complexity" evidence="1">
    <location>
        <begin position="1"/>
        <end position="26"/>
    </location>
</feature>
<reference evidence="3" key="1">
    <citation type="journal article" date="2010" name="Science">
        <title>Signatures of adaptation to obligate biotrophy in the Hyaloperonospora arabidopsidis genome.</title>
        <authorList>
            <person name="Baxter L."/>
            <person name="Tripathy S."/>
            <person name="Ishaque N."/>
            <person name="Boot N."/>
            <person name="Cabral A."/>
            <person name="Kemen E."/>
            <person name="Thines M."/>
            <person name="Ah-Fong A."/>
            <person name="Anderson R."/>
            <person name="Badejoko W."/>
            <person name="Bittner-Eddy P."/>
            <person name="Boore J.L."/>
            <person name="Chibucos M.C."/>
            <person name="Coates M."/>
            <person name="Dehal P."/>
            <person name="Delehaunty K."/>
            <person name="Dong S."/>
            <person name="Downton P."/>
            <person name="Dumas B."/>
            <person name="Fabro G."/>
            <person name="Fronick C."/>
            <person name="Fuerstenberg S.I."/>
            <person name="Fulton L."/>
            <person name="Gaulin E."/>
            <person name="Govers F."/>
            <person name="Hughes L."/>
            <person name="Humphray S."/>
            <person name="Jiang R.H."/>
            <person name="Judelson H."/>
            <person name="Kamoun S."/>
            <person name="Kyung K."/>
            <person name="Meijer H."/>
            <person name="Minx P."/>
            <person name="Morris P."/>
            <person name="Nelson J."/>
            <person name="Phuntumart V."/>
            <person name="Qutob D."/>
            <person name="Rehmany A."/>
            <person name="Rougon-Cardoso A."/>
            <person name="Ryden P."/>
            <person name="Torto-Alalibo T."/>
            <person name="Studholme D."/>
            <person name="Wang Y."/>
            <person name="Win J."/>
            <person name="Wood J."/>
            <person name="Clifton S.W."/>
            <person name="Rogers J."/>
            <person name="Van den Ackerveken G."/>
            <person name="Jones J.D."/>
            <person name="McDowell J.M."/>
            <person name="Beynon J."/>
            <person name="Tyler B.M."/>
        </authorList>
    </citation>
    <scope>NUCLEOTIDE SEQUENCE [LARGE SCALE GENOMIC DNA]</scope>
    <source>
        <strain evidence="3">Emoy2</strain>
    </source>
</reference>
<evidence type="ECO:0000313" key="3">
    <source>
        <dbReference type="Proteomes" id="UP000011713"/>
    </source>
</evidence>
<dbReference type="EnsemblProtists" id="HpaT805102">
    <property type="protein sequence ID" value="HpaP805102"/>
    <property type="gene ID" value="HpaG805102"/>
</dbReference>
<sequence>MRLRSAAAGETGTPEAADVSSSAASATQPQHSLLQAHAVMHRVTSEIMSLSSYTLASMTVRPTRRRQKPRMSQSWLNRSLLSRLPEALEASQIVVTSSNRPTSQTLRLLDEVVRLRARKAMTLATGTILTVMQSCIRVRVIGMILVSVLLLTPDKRLLIATSCVLLLRRIRGHLLRGCWLDCLTRRVIVIE</sequence>
<protein>
    <submittedName>
        <fullName evidence="2">Uncharacterized protein</fullName>
    </submittedName>
</protein>
<reference evidence="2" key="2">
    <citation type="submission" date="2015-06" db="UniProtKB">
        <authorList>
            <consortium name="EnsemblProtists"/>
        </authorList>
    </citation>
    <scope>IDENTIFICATION</scope>
    <source>
        <strain evidence="2">Emoy2</strain>
    </source>
</reference>
<dbReference type="HOGENOM" id="CLU_124701_0_0_1"/>
<evidence type="ECO:0000256" key="1">
    <source>
        <dbReference type="SAM" id="MobiDB-lite"/>
    </source>
</evidence>